<dbReference type="OrthoDB" id="8480940at2"/>
<dbReference type="STRING" id="290317.Cpha266_0131"/>
<keyword evidence="2" id="KW-1185">Reference proteome</keyword>
<sequence length="122" mass="13583">MSEDLIRRVEEAIACSRNWAEKGWPVTFGSRNVAVSSLKEAKALPSSFLYRQEALNYWNQARLMGNDAGDAGAKALDALKSGNMRAAHDALYLSQYIEKPLAENARTWHPLYEAFTAEISSC</sequence>
<dbReference type="HOGENOM" id="CLU_1990530_0_0_10"/>
<evidence type="ECO:0000313" key="2">
    <source>
        <dbReference type="Proteomes" id="UP000008701"/>
    </source>
</evidence>
<dbReference type="EMBL" id="CP000492">
    <property type="protein sequence ID" value="ABL64201.1"/>
    <property type="molecule type" value="Genomic_DNA"/>
</dbReference>
<dbReference type="KEGG" id="cph:Cpha266_0131"/>
<gene>
    <name evidence="1" type="ordered locus">Cpha266_0131</name>
</gene>
<dbReference type="Proteomes" id="UP000008701">
    <property type="component" value="Chromosome"/>
</dbReference>
<accession>A1BCS4</accession>
<proteinExistence type="predicted"/>
<dbReference type="RefSeq" id="WP_011744041.1">
    <property type="nucleotide sequence ID" value="NC_008639.1"/>
</dbReference>
<reference evidence="1 2" key="1">
    <citation type="submission" date="2006-12" db="EMBL/GenBank/DDBJ databases">
        <title>Complete sequence of Chlorobium phaeobacteroides DSM 266.</title>
        <authorList>
            <consortium name="US DOE Joint Genome Institute"/>
            <person name="Copeland A."/>
            <person name="Lucas S."/>
            <person name="Lapidus A."/>
            <person name="Barry K."/>
            <person name="Detter J.C."/>
            <person name="Glavina del Rio T."/>
            <person name="Hammon N."/>
            <person name="Israni S."/>
            <person name="Pitluck S."/>
            <person name="Goltsman E."/>
            <person name="Schmutz J."/>
            <person name="Larimer F."/>
            <person name="Land M."/>
            <person name="Hauser L."/>
            <person name="Mikhailova N."/>
            <person name="Li T."/>
            <person name="Overmann J."/>
            <person name="Bryant D.A."/>
            <person name="Richardson P."/>
        </authorList>
    </citation>
    <scope>NUCLEOTIDE SEQUENCE [LARGE SCALE GENOMIC DNA]</scope>
    <source>
        <strain evidence="1 2">DSM 266</strain>
    </source>
</reference>
<name>A1BCS4_CHLPD</name>
<protein>
    <submittedName>
        <fullName evidence="1">Uncharacterized protein</fullName>
    </submittedName>
</protein>
<organism evidence="1 2">
    <name type="scientific">Chlorobium phaeobacteroides (strain DSM 266 / SMG 266 / 2430)</name>
    <dbReference type="NCBI Taxonomy" id="290317"/>
    <lineage>
        <taxon>Bacteria</taxon>
        <taxon>Pseudomonadati</taxon>
        <taxon>Chlorobiota</taxon>
        <taxon>Chlorobiia</taxon>
        <taxon>Chlorobiales</taxon>
        <taxon>Chlorobiaceae</taxon>
        <taxon>Chlorobium/Pelodictyon group</taxon>
        <taxon>Chlorobium</taxon>
    </lineage>
</organism>
<dbReference type="eggNOG" id="ENOG5033E8B">
    <property type="taxonomic scope" value="Bacteria"/>
</dbReference>
<evidence type="ECO:0000313" key="1">
    <source>
        <dbReference type="EMBL" id="ABL64201.1"/>
    </source>
</evidence>
<dbReference type="AlphaFoldDB" id="A1BCS4"/>